<evidence type="ECO:0000259" key="10">
    <source>
        <dbReference type="Pfam" id="PF17405"/>
    </source>
</evidence>
<evidence type="ECO:0000259" key="9">
    <source>
        <dbReference type="Pfam" id="PF17404"/>
    </source>
</evidence>
<dbReference type="Pfam" id="PF17406">
    <property type="entry name" value="Nrap_D5"/>
    <property type="match status" value="1"/>
</dbReference>
<dbReference type="Pfam" id="PF17403">
    <property type="entry name" value="Nrap_D2"/>
    <property type="match status" value="1"/>
</dbReference>
<dbReference type="InterPro" id="IPR035371">
    <property type="entry name" value="Nrap_D6"/>
</dbReference>
<dbReference type="Pfam" id="PF03813">
    <property type="entry name" value="Nrap"/>
    <property type="match status" value="1"/>
</dbReference>
<evidence type="ECO:0000259" key="8">
    <source>
        <dbReference type="Pfam" id="PF17403"/>
    </source>
</evidence>
<feature type="compositionally biased region" description="Acidic residues" evidence="6">
    <location>
        <begin position="40"/>
        <end position="71"/>
    </location>
</feature>
<dbReference type="InterPro" id="IPR035369">
    <property type="entry name" value="Nrap_D4"/>
</dbReference>
<dbReference type="InterPro" id="IPR005554">
    <property type="entry name" value="NOL6/Upt22"/>
</dbReference>
<evidence type="ECO:0000256" key="4">
    <source>
        <dbReference type="ARBA" id="ARBA00023242"/>
    </source>
</evidence>
<evidence type="ECO:0000256" key="6">
    <source>
        <dbReference type="SAM" id="MobiDB-lite"/>
    </source>
</evidence>
<sequence>MDYYIMVQELKRKQTGSSDSRKSKVAKHVQEDIVHRHEIDEEEYHDDDDSLAEDDEDEGSGDEMDVGEEGEQWGGIDGVEAQPGIEDHSAGKKAIKPPTGEVLRAIKDATDLFKSSSFKLQIDALLPNVRPKASRIPPLEKFLFELHSFLKDIPAVGPQHPLEGARKLLKKGIAVPYSLPLPTEETNWKVAFEPPSDIALVGSWANKVCVKAKDGKQFGVDLAVEMPNSLFQEKDYLNGRFFHKRAFYLATIAASLQKSKLGRKVDVSYESLQGDSRLTKIVLTPKSGLSGDNASNFTKLNAEVCILPVLSPNSPISLHRLSPSHSNIRVNSSSDTNNEESKPATHLPSPIYNNSLLQAVVPKPQLLAVHALQSEVPSFSDALTLLRVWANQHGYSEGTKMCVRGFEGAGPWWWSLLALLLNGEEARPGAPKSSKRKSVGKGLSSYQLFKAALEFLAKHDFAKDAIFSKSAEGHRYPPEEYKEYPDAVFVDSLSLTNVLARVPLGSLELLRYDASRTLDLLNQTTLSGDPFNGVFMTDHRDLSTRFDVILRVDISNAKPRNLSLHSTVDIGSPSNAFLASMSSILRQGLGDRARAVAILHPTSLPRPVSQAHPESPDSIFIGIVHDPQNAFRLVDHGPAADDQDTSVLEKFRALWGDKSELRRFKDGRIIESAVWEVKTADEKAHVPSMVVRHLLKWHFGVDESAVETWQTSYDSLLRLPPSISREIIGSGAPTGFKGALTAFDNLVKQIKSLDDDLPLSLLNVSAISEALRYTSVFSPIAVSTSLGQILPANARYSAPIDIILEFEKSSRWPDDIKAVQTIKLAFFENLATALMGLVPGLKAKVVIGDGIHISALLDKSALEIITPEGWAFHAHIWHEREATLLDNVIGGKASLLPHIVPQKKEKKTPEHYEALEAKEVHIRRYIHAPRHHRAIAVLSHHYTAFSGTVRLAKRWLAAHWLLHGHISEEVVELICASFFLVAGRNGIDDNDTEKTVQHLVPASKERGFAMFVRFLKEWKWEEGLFVPLYGSGPAAALSSSALPSSSKSVWRVGTEHDGDGHMWTHYGPDHVVANRVHALANATWNYLQGIESGQLNVQGMFIHPTGDYDVLLDLDPSVLPRYLHNISADESLLEKRGKYANRTQEDDSAVVLPGFDPAQMFFSDLQRVYADTLKVFFDPYGGSQIGAVWDPTLKEPRPFRVLGGFSSMPIKKENEKVKDKGQVVLNQEAVVSEIGRLGSGLVKKISLSS</sequence>
<comment type="subcellular location">
    <subcellularLocation>
        <location evidence="1 5">Nucleus</location>
        <location evidence="1 5">Nucleolus</location>
    </subcellularLocation>
</comment>
<gene>
    <name evidence="13" type="ORF">D9613_010445</name>
</gene>
<dbReference type="GO" id="GO:0006364">
    <property type="term" value="P:rRNA processing"/>
    <property type="evidence" value="ECO:0007669"/>
    <property type="project" value="UniProtKB-KW"/>
</dbReference>
<evidence type="ECO:0000256" key="2">
    <source>
        <dbReference type="ARBA" id="ARBA00006674"/>
    </source>
</evidence>
<dbReference type="Proteomes" id="UP000521872">
    <property type="component" value="Unassembled WGS sequence"/>
</dbReference>
<feature type="domain" description="Nrap protein" evidence="11">
    <location>
        <begin position="942"/>
        <end position="1102"/>
    </location>
</feature>
<accession>A0A8H4QG59</accession>
<evidence type="ECO:0000313" key="13">
    <source>
        <dbReference type="EMBL" id="KAF4610086.1"/>
    </source>
</evidence>
<feature type="domain" description="Nrap protein" evidence="12">
    <location>
        <begin position="1106"/>
        <end position="1245"/>
    </location>
</feature>
<dbReference type="Gene3D" id="1.10.1410.10">
    <property type="match status" value="1"/>
</dbReference>
<keyword evidence="4 5" id="KW-0539">Nucleus</keyword>
<evidence type="ECO:0000256" key="3">
    <source>
        <dbReference type="ARBA" id="ARBA00022884"/>
    </source>
</evidence>
<dbReference type="InterPro" id="IPR035370">
    <property type="entry name" value="Nrap_D5"/>
</dbReference>
<evidence type="ECO:0000259" key="7">
    <source>
        <dbReference type="Pfam" id="PF03813"/>
    </source>
</evidence>
<feature type="domain" description="Nrap protein" evidence="9">
    <location>
        <begin position="544"/>
        <end position="699"/>
    </location>
</feature>
<evidence type="ECO:0000256" key="1">
    <source>
        <dbReference type="ARBA" id="ARBA00004604"/>
    </source>
</evidence>
<feature type="domain" description="Nrap protein" evidence="7">
    <location>
        <begin position="220"/>
        <end position="373"/>
    </location>
</feature>
<organism evidence="13 14">
    <name type="scientific">Agrocybe pediades</name>
    <dbReference type="NCBI Taxonomy" id="84607"/>
    <lineage>
        <taxon>Eukaryota</taxon>
        <taxon>Fungi</taxon>
        <taxon>Dikarya</taxon>
        <taxon>Basidiomycota</taxon>
        <taxon>Agaricomycotina</taxon>
        <taxon>Agaricomycetes</taxon>
        <taxon>Agaricomycetidae</taxon>
        <taxon>Agaricales</taxon>
        <taxon>Agaricineae</taxon>
        <taxon>Strophariaceae</taxon>
        <taxon>Agrocybe</taxon>
    </lineage>
</organism>
<keyword evidence="5" id="KW-0698">rRNA processing</keyword>
<dbReference type="AlphaFoldDB" id="A0A8H4QG59"/>
<dbReference type="PANTHER" id="PTHR17972:SF0">
    <property type="entry name" value="NUCLEOLAR PROTEIN 6"/>
    <property type="match status" value="1"/>
</dbReference>
<keyword evidence="5" id="KW-0687">Ribonucleoprotein</keyword>
<dbReference type="Pfam" id="PF17404">
    <property type="entry name" value="Nrap_D3"/>
    <property type="match status" value="1"/>
</dbReference>
<comment type="caution">
    <text evidence="13">The sequence shown here is derived from an EMBL/GenBank/DDBJ whole genome shotgun (WGS) entry which is preliminary data.</text>
</comment>
<evidence type="ECO:0000259" key="11">
    <source>
        <dbReference type="Pfam" id="PF17406"/>
    </source>
</evidence>
<dbReference type="Pfam" id="PF17407">
    <property type="entry name" value="Nrap_D6"/>
    <property type="match status" value="1"/>
</dbReference>
<keyword evidence="5" id="KW-0690">Ribosome biogenesis</keyword>
<feature type="domain" description="Nrap protein" evidence="8">
    <location>
        <begin position="378"/>
        <end position="537"/>
    </location>
</feature>
<feature type="compositionally biased region" description="Polar residues" evidence="6">
    <location>
        <begin position="327"/>
        <end position="336"/>
    </location>
</feature>
<dbReference type="EMBL" id="JAACJL010000059">
    <property type="protein sequence ID" value="KAF4610086.1"/>
    <property type="molecule type" value="Genomic_DNA"/>
</dbReference>
<dbReference type="Pfam" id="PF17405">
    <property type="entry name" value="Nrap_D4"/>
    <property type="match status" value="1"/>
</dbReference>
<name>A0A8H4QG59_9AGAR</name>
<dbReference type="GO" id="GO:0003723">
    <property type="term" value="F:RNA binding"/>
    <property type="evidence" value="ECO:0007669"/>
    <property type="project" value="UniProtKB-KW"/>
</dbReference>
<evidence type="ECO:0000313" key="14">
    <source>
        <dbReference type="Proteomes" id="UP000521872"/>
    </source>
</evidence>
<keyword evidence="3 5" id="KW-0694">RNA-binding</keyword>
<dbReference type="GO" id="GO:0032040">
    <property type="term" value="C:small-subunit processome"/>
    <property type="evidence" value="ECO:0007669"/>
    <property type="project" value="TreeGrafter"/>
</dbReference>
<dbReference type="Gene3D" id="3.30.70.3030">
    <property type="match status" value="1"/>
</dbReference>
<evidence type="ECO:0000259" key="12">
    <source>
        <dbReference type="Pfam" id="PF17407"/>
    </source>
</evidence>
<dbReference type="InterPro" id="IPR035368">
    <property type="entry name" value="Nrap_D3"/>
</dbReference>
<feature type="region of interest" description="Disordered" evidence="6">
    <location>
        <begin position="327"/>
        <end position="348"/>
    </location>
</feature>
<dbReference type="GO" id="GO:0034456">
    <property type="term" value="C:UTP-C complex"/>
    <property type="evidence" value="ECO:0007669"/>
    <property type="project" value="TreeGrafter"/>
</dbReference>
<evidence type="ECO:0000256" key="5">
    <source>
        <dbReference type="RuleBase" id="RU364032"/>
    </source>
</evidence>
<reference evidence="13 14" key="1">
    <citation type="submission" date="2019-12" db="EMBL/GenBank/DDBJ databases">
        <authorList>
            <person name="Floudas D."/>
            <person name="Bentzer J."/>
            <person name="Ahren D."/>
            <person name="Johansson T."/>
            <person name="Persson P."/>
            <person name="Tunlid A."/>
        </authorList>
    </citation>
    <scope>NUCLEOTIDE SEQUENCE [LARGE SCALE GENOMIC DNA]</scope>
    <source>
        <strain evidence="13 14">CBS 102.39</strain>
    </source>
</reference>
<feature type="region of interest" description="Disordered" evidence="6">
    <location>
        <begin position="8"/>
        <end position="96"/>
    </location>
</feature>
<feature type="domain" description="Nrap protein" evidence="10">
    <location>
        <begin position="727"/>
        <end position="940"/>
    </location>
</feature>
<proteinExistence type="inferred from homology"/>
<dbReference type="PANTHER" id="PTHR17972">
    <property type="entry name" value="NUCLEOLAR RNA-ASSOCIATED PROTEIN"/>
    <property type="match status" value="1"/>
</dbReference>
<dbReference type="InterPro" id="IPR035367">
    <property type="entry name" value="Nrap_D2"/>
</dbReference>
<feature type="compositionally biased region" description="Basic and acidic residues" evidence="6">
    <location>
        <begin position="28"/>
        <end position="39"/>
    </location>
</feature>
<dbReference type="InterPro" id="IPR035082">
    <property type="entry name" value="Nrap_D1"/>
</dbReference>
<keyword evidence="14" id="KW-1185">Reference proteome</keyword>
<dbReference type="GO" id="GO:0006409">
    <property type="term" value="P:tRNA export from nucleus"/>
    <property type="evidence" value="ECO:0007669"/>
    <property type="project" value="TreeGrafter"/>
</dbReference>
<dbReference type="GO" id="GO:0032545">
    <property type="term" value="C:CURI complex"/>
    <property type="evidence" value="ECO:0007669"/>
    <property type="project" value="TreeGrafter"/>
</dbReference>
<protein>
    <recommendedName>
        <fullName evidence="5">U3 small nucleolar RNA-associated protein 22</fullName>
    </recommendedName>
</protein>
<comment type="similarity">
    <text evidence="2 5">Belongs to the NRAP family.</text>
</comment>